<evidence type="ECO:0000313" key="1">
    <source>
        <dbReference type="EMBL" id="GFX86252.1"/>
    </source>
</evidence>
<evidence type="ECO:0000313" key="2">
    <source>
        <dbReference type="Proteomes" id="UP000887159"/>
    </source>
</evidence>
<dbReference type="Proteomes" id="UP000887159">
    <property type="component" value="Unassembled WGS sequence"/>
</dbReference>
<sequence>MISKFEETRYLGVIPGTRGQHPVNPERVQQIDDAIGLLRVAVPEPVCCNKIWGTRNQYAKREKPLHSDYVTVGCGMTCDFLVGLYFFNSPTPSGPQSCSVTGTSYSGMLREQLIPALQEKLFRNHGFYAGRRTPSYRLTC</sequence>
<gene>
    <name evidence="1" type="ORF">TNCV_2561341</name>
</gene>
<keyword evidence="2" id="KW-1185">Reference proteome</keyword>
<name>A0A8X6UW25_TRICX</name>
<dbReference type="AlphaFoldDB" id="A0A8X6UW25"/>
<dbReference type="EMBL" id="BMAU01021004">
    <property type="protein sequence ID" value="GFX86252.1"/>
    <property type="molecule type" value="Genomic_DNA"/>
</dbReference>
<accession>A0A8X6UW25</accession>
<protein>
    <submittedName>
        <fullName evidence="1">Uncharacterized protein</fullName>
    </submittedName>
</protein>
<comment type="caution">
    <text evidence="1">The sequence shown here is derived from an EMBL/GenBank/DDBJ whole genome shotgun (WGS) entry which is preliminary data.</text>
</comment>
<organism evidence="1 2">
    <name type="scientific">Trichonephila clavipes</name>
    <name type="common">Golden silk orbweaver</name>
    <name type="synonym">Nephila clavipes</name>
    <dbReference type="NCBI Taxonomy" id="2585209"/>
    <lineage>
        <taxon>Eukaryota</taxon>
        <taxon>Metazoa</taxon>
        <taxon>Ecdysozoa</taxon>
        <taxon>Arthropoda</taxon>
        <taxon>Chelicerata</taxon>
        <taxon>Arachnida</taxon>
        <taxon>Araneae</taxon>
        <taxon>Araneomorphae</taxon>
        <taxon>Entelegynae</taxon>
        <taxon>Araneoidea</taxon>
        <taxon>Nephilidae</taxon>
        <taxon>Trichonephila</taxon>
    </lineage>
</organism>
<proteinExistence type="predicted"/>
<reference evidence="1" key="1">
    <citation type="submission" date="2020-08" db="EMBL/GenBank/DDBJ databases">
        <title>Multicomponent nature underlies the extraordinary mechanical properties of spider dragline silk.</title>
        <authorList>
            <person name="Kono N."/>
            <person name="Nakamura H."/>
            <person name="Mori M."/>
            <person name="Yoshida Y."/>
            <person name="Ohtoshi R."/>
            <person name="Malay A.D."/>
            <person name="Moran D.A.P."/>
            <person name="Tomita M."/>
            <person name="Numata K."/>
            <person name="Arakawa K."/>
        </authorList>
    </citation>
    <scope>NUCLEOTIDE SEQUENCE</scope>
</reference>